<dbReference type="EMBL" id="CP034548">
    <property type="protein sequence ID" value="AZQ48714.1"/>
    <property type="molecule type" value="Genomic_DNA"/>
</dbReference>
<gene>
    <name evidence="3" type="ORF">BAU25_12955</name>
    <name evidence="2" type="ORF">EJW27_21670</name>
</gene>
<evidence type="ECO:0000313" key="5">
    <source>
        <dbReference type="Proteomes" id="UP000272492"/>
    </source>
</evidence>
<protein>
    <submittedName>
        <fullName evidence="3">Uncharacterized protein</fullName>
    </submittedName>
</protein>
<evidence type="ECO:0000313" key="4">
    <source>
        <dbReference type="Proteomes" id="UP000181873"/>
    </source>
</evidence>
<name>A0A1J9UGM1_9BACI</name>
<reference evidence="2 5" key="2">
    <citation type="submission" date="2018-12" db="EMBL/GenBank/DDBJ databases">
        <authorList>
            <person name="Wang H."/>
            <person name="Peng S."/>
            <person name="Yu X."/>
            <person name="Li X."/>
        </authorList>
    </citation>
    <scope>NUCLEOTIDE SEQUENCE [LARGE SCALE GENOMIC DNA]</scope>
    <source>
        <strain evidence="2 5">PFYN01</strain>
    </source>
</reference>
<accession>A0A1J9UGM1</accession>
<keyword evidence="5" id="KW-1185">Reference proteome</keyword>
<keyword evidence="1" id="KW-1133">Transmembrane helix</keyword>
<evidence type="ECO:0000313" key="3">
    <source>
        <dbReference type="EMBL" id="OJD63197.1"/>
    </source>
</evidence>
<dbReference type="AlphaFoldDB" id="A0A1J9UGM1"/>
<feature type="transmembrane region" description="Helical" evidence="1">
    <location>
        <begin position="54"/>
        <end position="71"/>
    </location>
</feature>
<dbReference type="Proteomes" id="UP000181873">
    <property type="component" value="Unassembled WGS sequence"/>
</dbReference>
<evidence type="ECO:0000313" key="2">
    <source>
        <dbReference type="EMBL" id="AZQ48714.1"/>
    </source>
</evidence>
<dbReference type="GeneID" id="83634746"/>
<keyword evidence="1" id="KW-0472">Membrane</keyword>
<keyword evidence="1" id="KW-0812">Transmembrane</keyword>
<dbReference type="EMBL" id="MAOE01000091">
    <property type="protein sequence ID" value="OJD63197.1"/>
    <property type="molecule type" value="Genomic_DNA"/>
</dbReference>
<sequence>MKKTIEKILKDIIDAMSITDMCDKSVCHWVQPVVDTIVFPEYYLFSSTHVKENIISLLIVLGALLIFGLIVEEMMKRIFRKNEEKYMWVHNVFEKVTGAFLLFYPTLMGSKTPNSKFSESKEFRWGSGCP</sequence>
<dbReference type="RefSeq" id="WP_071758319.1">
    <property type="nucleotide sequence ID" value="NZ_CBCSIO010000010.1"/>
</dbReference>
<proteinExistence type="predicted"/>
<organism evidence="3 4">
    <name type="scientific">Bacillus albus</name>
    <dbReference type="NCBI Taxonomy" id="2026189"/>
    <lineage>
        <taxon>Bacteria</taxon>
        <taxon>Bacillati</taxon>
        <taxon>Bacillota</taxon>
        <taxon>Bacilli</taxon>
        <taxon>Bacillales</taxon>
        <taxon>Bacillaceae</taxon>
        <taxon>Bacillus</taxon>
        <taxon>Bacillus cereus group</taxon>
    </lineage>
</organism>
<reference evidence="3 4" key="1">
    <citation type="submission" date="2016-06" db="EMBL/GenBank/DDBJ databases">
        <title>First insights into the genetic diversity and population structure of in the Bacillus cereus group bacteria from diverse marine environments.</title>
        <authorList>
            <person name="Liu Y."/>
            <person name="Lai Q."/>
            <person name="Shao Z."/>
        </authorList>
    </citation>
    <scope>NUCLEOTIDE SEQUENCE [LARGE SCALE GENOMIC DNA]</scope>
    <source>
        <strain evidence="3 4">N35-10-2</strain>
    </source>
</reference>
<dbReference type="Proteomes" id="UP000272492">
    <property type="component" value="Chromosome"/>
</dbReference>
<evidence type="ECO:0000256" key="1">
    <source>
        <dbReference type="SAM" id="Phobius"/>
    </source>
</evidence>